<dbReference type="EMBL" id="CP136595">
    <property type="protein sequence ID" value="WOE76758.1"/>
    <property type="molecule type" value="Genomic_DNA"/>
</dbReference>
<reference evidence="1 2" key="1">
    <citation type="submission" date="2023-10" db="EMBL/GenBank/DDBJ databases">
        <title>Complete genome sequence of a Sphingomonadaceae bacterium.</title>
        <authorList>
            <person name="Yan C."/>
        </authorList>
    </citation>
    <scope>NUCLEOTIDE SEQUENCE [LARGE SCALE GENOMIC DNA]</scope>
    <source>
        <strain evidence="1 2">SCSIO 66989</strain>
        <plasmid evidence="1 2">unnamed</plasmid>
    </source>
</reference>
<proteinExistence type="predicted"/>
<dbReference type="KEGG" id="acoa:RB602_15340"/>
<dbReference type="Proteomes" id="UP001302429">
    <property type="component" value="Plasmid unnamed"/>
</dbReference>
<evidence type="ECO:0000313" key="2">
    <source>
        <dbReference type="Proteomes" id="UP001302429"/>
    </source>
</evidence>
<evidence type="ECO:0000313" key="1">
    <source>
        <dbReference type="EMBL" id="WOE76758.1"/>
    </source>
</evidence>
<dbReference type="RefSeq" id="WP_317084725.1">
    <property type="nucleotide sequence ID" value="NZ_CP136595.1"/>
</dbReference>
<organism evidence="1 2">
    <name type="scientific">Alterisphingorhabdus coralli</name>
    <dbReference type="NCBI Taxonomy" id="3071408"/>
    <lineage>
        <taxon>Bacteria</taxon>
        <taxon>Pseudomonadati</taxon>
        <taxon>Pseudomonadota</taxon>
        <taxon>Alphaproteobacteria</taxon>
        <taxon>Sphingomonadales</taxon>
        <taxon>Sphingomonadaceae</taxon>
        <taxon>Alterisphingorhabdus (ex Yan et al. 2024)</taxon>
    </lineage>
</organism>
<sequence>MVSTRGVEPKLRRARLCAARRYVSGTICWKAILSGAWDRGEIVGQYLNQDATS</sequence>
<keyword evidence="1" id="KW-0614">Plasmid</keyword>
<protein>
    <submittedName>
        <fullName evidence="1">Uncharacterized protein</fullName>
    </submittedName>
</protein>
<accession>A0AA97I300</accession>
<keyword evidence="2" id="KW-1185">Reference proteome</keyword>
<dbReference type="AlphaFoldDB" id="A0AA97I300"/>
<name>A0AA97I300_9SPHN</name>
<gene>
    <name evidence="1" type="ORF">RB602_15340</name>
</gene>
<geneLocation type="plasmid" evidence="1 2">
    <name>unnamed</name>
</geneLocation>